<evidence type="ECO:0000256" key="1">
    <source>
        <dbReference type="ARBA" id="ARBA00004123"/>
    </source>
</evidence>
<dbReference type="InterPro" id="IPR011598">
    <property type="entry name" value="bHLH_dom"/>
</dbReference>
<evidence type="ECO:0000256" key="4">
    <source>
        <dbReference type="ARBA" id="ARBA00023242"/>
    </source>
</evidence>
<comment type="caution">
    <text evidence="7">The sequence shown here is derived from an EMBL/GenBank/DDBJ whole genome shotgun (WGS) entry which is preliminary data.</text>
</comment>
<evidence type="ECO:0000256" key="3">
    <source>
        <dbReference type="ARBA" id="ARBA00023163"/>
    </source>
</evidence>
<dbReference type="Proteomes" id="UP001164929">
    <property type="component" value="Chromosome 1"/>
</dbReference>
<dbReference type="Pfam" id="PF00010">
    <property type="entry name" value="HLH"/>
    <property type="match status" value="1"/>
</dbReference>
<sequence>MDYISSVFQIDYNSTDDLDQYFSSFPSQQLTTPKDKAPLRPYEDCHELANKTQHGRRRKSPIALGSIQDENPDDNKKKKIIHRDIERQRRQEMANLYGFLRRLLPLKYLKVSFCS</sequence>
<keyword evidence="2" id="KW-0805">Transcription regulation</keyword>
<gene>
    <name evidence="7" type="ORF">NC653_001299</name>
</gene>
<accession>A0AAD6WFT8</accession>
<keyword evidence="4" id="KW-0539">Nucleus</keyword>
<feature type="region of interest" description="Disordered" evidence="5">
    <location>
        <begin position="25"/>
        <end position="80"/>
    </location>
</feature>
<proteinExistence type="predicted"/>
<evidence type="ECO:0000256" key="2">
    <source>
        <dbReference type="ARBA" id="ARBA00023015"/>
    </source>
</evidence>
<dbReference type="EMBL" id="JAQIZT010000001">
    <property type="protein sequence ID" value="KAJ7010792.1"/>
    <property type="molecule type" value="Genomic_DNA"/>
</dbReference>
<name>A0AAD6WFT8_9ROSI</name>
<reference evidence="7 8" key="1">
    <citation type="journal article" date="2023" name="Mol. Ecol. Resour.">
        <title>Chromosome-level genome assembly of a triploid poplar Populus alba 'Berolinensis'.</title>
        <authorList>
            <person name="Chen S."/>
            <person name="Yu Y."/>
            <person name="Wang X."/>
            <person name="Wang S."/>
            <person name="Zhang T."/>
            <person name="Zhou Y."/>
            <person name="He R."/>
            <person name="Meng N."/>
            <person name="Wang Y."/>
            <person name="Liu W."/>
            <person name="Liu Z."/>
            <person name="Liu J."/>
            <person name="Guo Q."/>
            <person name="Huang H."/>
            <person name="Sederoff R.R."/>
            <person name="Wang G."/>
            <person name="Qu G."/>
            <person name="Chen S."/>
        </authorList>
    </citation>
    <scope>NUCLEOTIDE SEQUENCE [LARGE SCALE GENOMIC DNA]</scope>
    <source>
        <strain evidence="7">SC-2020</strain>
    </source>
</reference>
<dbReference type="AlphaFoldDB" id="A0AAD6WFT8"/>
<organism evidence="7 8">
    <name type="scientific">Populus alba x Populus x berolinensis</name>
    <dbReference type="NCBI Taxonomy" id="444605"/>
    <lineage>
        <taxon>Eukaryota</taxon>
        <taxon>Viridiplantae</taxon>
        <taxon>Streptophyta</taxon>
        <taxon>Embryophyta</taxon>
        <taxon>Tracheophyta</taxon>
        <taxon>Spermatophyta</taxon>
        <taxon>Magnoliopsida</taxon>
        <taxon>eudicotyledons</taxon>
        <taxon>Gunneridae</taxon>
        <taxon>Pentapetalae</taxon>
        <taxon>rosids</taxon>
        <taxon>fabids</taxon>
        <taxon>Malpighiales</taxon>
        <taxon>Salicaceae</taxon>
        <taxon>Saliceae</taxon>
        <taxon>Populus</taxon>
    </lineage>
</organism>
<dbReference type="PROSITE" id="PS50888">
    <property type="entry name" value="BHLH"/>
    <property type="match status" value="1"/>
</dbReference>
<evidence type="ECO:0000259" key="6">
    <source>
        <dbReference type="PROSITE" id="PS50888"/>
    </source>
</evidence>
<feature type="compositionally biased region" description="Basic and acidic residues" evidence="5">
    <location>
        <begin position="33"/>
        <end position="49"/>
    </location>
</feature>
<keyword evidence="3" id="KW-0804">Transcription</keyword>
<evidence type="ECO:0000313" key="8">
    <source>
        <dbReference type="Proteomes" id="UP001164929"/>
    </source>
</evidence>
<dbReference type="InterPro" id="IPR036638">
    <property type="entry name" value="HLH_DNA-bd_sf"/>
</dbReference>
<dbReference type="GO" id="GO:0005634">
    <property type="term" value="C:nucleus"/>
    <property type="evidence" value="ECO:0007669"/>
    <property type="project" value="UniProtKB-SubCell"/>
</dbReference>
<keyword evidence="8" id="KW-1185">Reference proteome</keyword>
<feature type="domain" description="BHLH" evidence="6">
    <location>
        <begin position="77"/>
        <end position="115"/>
    </location>
</feature>
<dbReference type="SUPFAM" id="SSF47459">
    <property type="entry name" value="HLH, helix-loop-helix DNA-binding domain"/>
    <property type="match status" value="1"/>
</dbReference>
<evidence type="ECO:0000256" key="5">
    <source>
        <dbReference type="SAM" id="MobiDB-lite"/>
    </source>
</evidence>
<protein>
    <submittedName>
        <fullName evidence="7">Transcription factor bHLH125</fullName>
    </submittedName>
</protein>
<comment type="subcellular location">
    <subcellularLocation>
        <location evidence="1">Nucleus</location>
    </subcellularLocation>
</comment>
<evidence type="ECO:0000313" key="7">
    <source>
        <dbReference type="EMBL" id="KAJ7010792.1"/>
    </source>
</evidence>
<dbReference type="GO" id="GO:0046983">
    <property type="term" value="F:protein dimerization activity"/>
    <property type="evidence" value="ECO:0007669"/>
    <property type="project" value="InterPro"/>
</dbReference>